<gene>
    <name evidence="1" type="ORF">F53441_5877</name>
</gene>
<proteinExistence type="predicted"/>
<sequence length="86" mass="9998">MCRNISNTGWKLLGSPDPENVYRILIAAIGTGQERVKEYMQVVESRDFGSGNLGVEWDEIDGIWEPIEDPYLLWKRVIRYTTKHQD</sequence>
<evidence type="ECO:0000313" key="1">
    <source>
        <dbReference type="EMBL" id="KAF4451097.1"/>
    </source>
</evidence>
<accession>A0A8H4P7R4</accession>
<dbReference type="AlphaFoldDB" id="A0A8H4P7R4"/>
<dbReference type="EMBL" id="JAADJG010000229">
    <property type="protein sequence ID" value="KAF4451097.1"/>
    <property type="molecule type" value="Genomic_DNA"/>
</dbReference>
<evidence type="ECO:0000313" key="2">
    <source>
        <dbReference type="Proteomes" id="UP000605986"/>
    </source>
</evidence>
<keyword evidence="2" id="KW-1185">Reference proteome</keyword>
<comment type="caution">
    <text evidence="1">The sequence shown here is derived from an EMBL/GenBank/DDBJ whole genome shotgun (WGS) entry which is preliminary data.</text>
</comment>
<protein>
    <submittedName>
        <fullName evidence="1">Uncharacterized protein</fullName>
    </submittedName>
</protein>
<name>A0A8H4P7R4_9HYPO</name>
<organism evidence="1 2">
    <name type="scientific">Fusarium austroafricanum</name>
    <dbReference type="NCBI Taxonomy" id="2364996"/>
    <lineage>
        <taxon>Eukaryota</taxon>
        <taxon>Fungi</taxon>
        <taxon>Dikarya</taxon>
        <taxon>Ascomycota</taxon>
        <taxon>Pezizomycotina</taxon>
        <taxon>Sordariomycetes</taxon>
        <taxon>Hypocreomycetidae</taxon>
        <taxon>Hypocreales</taxon>
        <taxon>Nectriaceae</taxon>
        <taxon>Fusarium</taxon>
        <taxon>Fusarium concolor species complex</taxon>
    </lineage>
</organism>
<reference evidence="1" key="1">
    <citation type="submission" date="2020-01" db="EMBL/GenBank/DDBJ databases">
        <title>Identification and distribution of gene clusters putatively required for synthesis of sphingolipid metabolism inhibitors in phylogenetically diverse species of the filamentous fungus Fusarium.</title>
        <authorList>
            <person name="Kim H.-S."/>
            <person name="Busman M."/>
            <person name="Brown D.W."/>
            <person name="Divon H."/>
            <person name="Uhlig S."/>
            <person name="Proctor R.H."/>
        </authorList>
    </citation>
    <scope>NUCLEOTIDE SEQUENCE</scope>
    <source>
        <strain evidence="1">NRRL 53441</strain>
    </source>
</reference>
<dbReference type="Proteomes" id="UP000605986">
    <property type="component" value="Unassembled WGS sequence"/>
</dbReference>